<keyword evidence="7 12" id="KW-0949">S-adenosyl-L-methionine</keyword>
<dbReference type="NCBIfam" id="TIGR00048">
    <property type="entry name" value="rRNA_mod_RlmN"/>
    <property type="match status" value="1"/>
</dbReference>
<feature type="binding site" evidence="12">
    <location>
        <position position="195"/>
    </location>
    <ligand>
        <name>S-adenosyl-L-methionine</name>
        <dbReference type="ChEBI" id="CHEBI:59789"/>
    </ligand>
</feature>
<evidence type="ECO:0000256" key="10">
    <source>
        <dbReference type="ARBA" id="ARBA00023004"/>
    </source>
</evidence>
<keyword evidence="9 12" id="KW-0479">Metal-binding</keyword>
<dbReference type="HAMAP" id="MF_01849">
    <property type="entry name" value="RNA_methyltr_RlmN"/>
    <property type="match status" value="1"/>
</dbReference>
<evidence type="ECO:0000256" key="1">
    <source>
        <dbReference type="ARBA" id="ARBA00004496"/>
    </source>
</evidence>
<keyword evidence="6 12" id="KW-0808">Transferase</keyword>
<evidence type="ECO:0000259" key="13">
    <source>
        <dbReference type="PROSITE" id="PS51918"/>
    </source>
</evidence>
<keyword evidence="3 12" id="KW-0963">Cytoplasm</keyword>
<dbReference type="GO" id="GO:0046872">
    <property type="term" value="F:metal ion binding"/>
    <property type="evidence" value="ECO:0007669"/>
    <property type="project" value="UniProtKB-KW"/>
</dbReference>
<dbReference type="InterPro" id="IPR058240">
    <property type="entry name" value="rSAM_sf"/>
</dbReference>
<keyword evidence="12" id="KW-1015">Disulfide bond</keyword>
<evidence type="ECO:0000256" key="6">
    <source>
        <dbReference type="ARBA" id="ARBA00022679"/>
    </source>
</evidence>
<protein>
    <recommendedName>
        <fullName evidence="12">Probable dual-specificity RNA methyltransferase RlmN</fullName>
        <ecNumber evidence="12">2.1.1.192</ecNumber>
    </recommendedName>
    <alternativeName>
        <fullName evidence="12">23S rRNA (adenine(2503)-C(2))-methyltransferase</fullName>
    </alternativeName>
    <alternativeName>
        <fullName evidence="12">23S rRNA m2A2503 methyltransferase</fullName>
    </alternativeName>
    <alternativeName>
        <fullName evidence="12">Ribosomal RNA large subunit methyltransferase N</fullName>
    </alternativeName>
    <alternativeName>
        <fullName evidence="12">tRNA (adenine(37)-C(2))-methyltransferase</fullName>
    </alternativeName>
    <alternativeName>
        <fullName evidence="12">tRNA m2A37 methyltransferase</fullName>
    </alternativeName>
</protein>
<evidence type="ECO:0000256" key="4">
    <source>
        <dbReference type="ARBA" id="ARBA00022552"/>
    </source>
</evidence>
<dbReference type="InterPro" id="IPR007197">
    <property type="entry name" value="rSAM"/>
</dbReference>
<organism evidence="14 15">
    <name type="scientific">Butyricicoccus pullicaecorum</name>
    <dbReference type="NCBI Taxonomy" id="501571"/>
    <lineage>
        <taxon>Bacteria</taxon>
        <taxon>Bacillati</taxon>
        <taxon>Bacillota</taxon>
        <taxon>Clostridia</taxon>
        <taxon>Eubacteriales</taxon>
        <taxon>Butyricicoccaceae</taxon>
        <taxon>Butyricicoccus</taxon>
    </lineage>
</organism>
<dbReference type="Gene3D" id="1.10.150.530">
    <property type="match status" value="1"/>
</dbReference>
<dbReference type="PANTHER" id="PTHR30544:SF5">
    <property type="entry name" value="RADICAL SAM CORE DOMAIN-CONTAINING PROTEIN"/>
    <property type="match status" value="1"/>
</dbReference>
<dbReference type="PROSITE" id="PS51918">
    <property type="entry name" value="RADICAL_SAM"/>
    <property type="match status" value="1"/>
</dbReference>
<dbReference type="AlphaFoldDB" id="A0A1Y4LFY9"/>
<evidence type="ECO:0000313" key="14">
    <source>
        <dbReference type="EMBL" id="OUP53781.1"/>
    </source>
</evidence>
<dbReference type="InterPro" id="IPR048641">
    <property type="entry name" value="RlmN_N"/>
</dbReference>
<dbReference type="Proteomes" id="UP000195897">
    <property type="component" value="Unassembled WGS sequence"/>
</dbReference>
<feature type="domain" description="Radical SAM core" evidence="13">
    <location>
        <begin position="102"/>
        <end position="332"/>
    </location>
</feature>
<evidence type="ECO:0000256" key="3">
    <source>
        <dbReference type="ARBA" id="ARBA00022490"/>
    </source>
</evidence>
<feature type="binding site" evidence="12">
    <location>
        <position position="294"/>
    </location>
    <ligand>
        <name>S-adenosyl-L-methionine</name>
        <dbReference type="ChEBI" id="CHEBI:59789"/>
    </ligand>
</feature>
<comment type="caution">
    <text evidence="12">Lacks conserved residue(s) required for the propagation of feature annotation.</text>
</comment>
<evidence type="ECO:0000256" key="5">
    <source>
        <dbReference type="ARBA" id="ARBA00022603"/>
    </source>
</evidence>
<feature type="binding site" evidence="12">
    <location>
        <begin position="218"/>
        <end position="220"/>
    </location>
    <ligand>
        <name>S-adenosyl-L-methionine</name>
        <dbReference type="ChEBI" id="CHEBI:59789"/>
    </ligand>
</feature>
<dbReference type="GO" id="GO:0019843">
    <property type="term" value="F:rRNA binding"/>
    <property type="evidence" value="ECO:0007669"/>
    <property type="project" value="UniProtKB-UniRule"/>
</dbReference>
<dbReference type="GO" id="GO:0005737">
    <property type="term" value="C:cytoplasm"/>
    <property type="evidence" value="ECO:0007669"/>
    <property type="project" value="UniProtKB-SubCell"/>
</dbReference>
<feature type="active site" description="S-methylcysteine intermediate" evidence="12">
    <location>
        <position position="337"/>
    </location>
</feature>
<evidence type="ECO:0000313" key="15">
    <source>
        <dbReference type="Proteomes" id="UP000195897"/>
    </source>
</evidence>
<dbReference type="GO" id="GO:0030488">
    <property type="term" value="P:tRNA methylation"/>
    <property type="evidence" value="ECO:0007669"/>
    <property type="project" value="UniProtKB-UniRule"/>
</dbReference>
<comment type="caution">
    <text evidence="14">The sequence shown here is derived from an EMBL/GenBank/DDBJ whole genome shotgun (WGS) entry which is preliminary data.</text>
</comment>
<keyword evidence="8 12" id="KW-0819">tRNA processing</keyword>
<dbReference type="FunFam" id="3.20.20.70:FF:000014">
    <property type="entry name" value="Probable dual-specificity RNA methyltransferase RlmN"/>
    <property type="match status" value="1"/>
</dbReference>
<keyword evidence="11 12" id="KW-0411">Iron-sulfur</keyword>
<name>A0A1Y4LFY9_9FIRM</name>
<evidence type="ECO:0000256" key="7">
    <source>
        <dbReference type="ARBA" id="ARBA00022691"/>
    </source>
</evidence>
<dbReference type="GO" id="GO:0000049">
    <property type="term" value="F:tRNA binding"/>
    <property type="evidence" value="ECO:0007669"/>
    <property type="project" value="UniProtKB-UniRule"/>
</dbReference>
<dbReference type="GO" id="GO:0002935">
    <property type="term" value="F:tRNA (adenine(37)-C2)-methyltransferase activity"/>
    <property type="evidence" value="ECO:0007669"/>
    <property type="project" value="UniProtKB-UniRule"/>
</dbReference>
<keyword evidence="2 12" id="KW-0004">4Fe-4S</keyword>
<dbReference type="EMBL" id="NFKK01000003">
    <property type="protein sequence ID" value="OUP53781.1"/>
    <property type="molecule type" value="Genomic_DNA"/>
</dbReference>
<dbReference type="SFLD" id="SFLDF00275">
    <property type="entry name" value="adenosine_C2_methyltransferase"/>
    <property type="match status" value="1"/>
</dbReference>
<dbReference type="Pfam" id="PF04055">
    <property type="entry name" value="Radical_SAM"/>
    <property type="match status" value="1"/>
</dbReference>
<comment type="catalytic activity">
    <reaction evidence="12">
        <text>adenosine(37) in tRNA + 2 reduced [2Fe-2S]-[ferredoxin] + 2 S-adenosyl-L-methionine = 2-methyladenosine(37) in tRNA + 5'-deoxyadenosine + L-methionine + 2 oxidized [2Fe-2S]-[ferredoxin] + S-adenosyl-L-homocysteine</text>
        <dbReference type="Rhea" id="RHEA:43332"/>
        <dbReference type="Rhea" id="RHEA-COMP:10000"/>
        <dbReference type="Rhea" id="RHEA-COMP:10001"/>
        <dbReference type="Rhea" id="RHEA-COMP:10162"/>
        <dbReference type="Rhea" id="RHEA-COMP:10485"/>
        <dbReference type="ChEBI" id="CHEBI:17319"/>
        <dbReference type="ChEBI" id="CHEBI:33737"/>
        <dbReference type="ChEBI" id="CHEBI:33738"/>
        <dbReference type="ChEBI" id="CHEBI:57844"/>
        <dbReference type="ChEBI" id="CHEBI:57856"/>
        <dbReference type="ChEBI" id="CHEBI:59789"/>
        <dbReference type="ChEBI" id="CHEBI:74411"/>
        <dbReference type="ChEBI" id="CHEBI:74497"/>
        <dbReference type="EC" id="2.1.1.192"/>
    </reaction>
</comment>
<accession>A0A1Y4LFY9</accession>
<dbReference type="GO" id="GO:0051539">
    <property type="term" value="F:4 iron, 4 sulfur cluster binding"/>
    <property type="evidence" value="ECO:0007669"/>
    <property type="project" value="UniProtKB-UniRule"/>
</dbReference>
<dbReference type="InterPro" id="IPR013785">
    <property type="entry name" value="Aldolase_TIM"/>
</dbReference>
<dbReference type="PANTHER" id="PTHR30544">
    <property type="entry name" value="23S RRNA METHYLTRANSFERASE"/>
    <property type="match status" value="1"/>
</dbReference>
<comment type="subcellular location">
    <subcellularLocation>
        <location evidence="1 12">Cytoplasm</location>
    </subcellularLocation>
</comment>
<comment type="similarity">
    <text evidence="12">Belongs to the radical SAM superfamily. RlmN family.</text>
</comment>
<dbReference type="CDD" id="cd01335">
    <property type="entry name" value="Radical_SAM"/>
    <property type="match status" value="1"/>
</dbReference>
<feature type="binding site" evidence="12">
    <location>
        <begin position="163"/>
        <end position="164"/>
    </location>
    <ligand>
        <name>S-adenosyl-L-methionine</name>
        <dbReference type="ChEBI" id="CHEBI:59789"/>
    </ligand>
</feature>
<keyword evidence="5 12" id="KW-0489">Methyltransferase</keyword>
<comment type="function">
    <text evidence="12">Specifically methylates position 2 of adenine 2503 in 23S rRNA and position 2 of adenine 37 in tRNAs.</text>
</comment>
<dbReference type="InterPro" id="IPR040072">
    <property type="entry name" value="Methyltransferase_A"/>
</dbReference>
<comment type="miscellaneous">
    <text evidence="12">Reaction proceeds by a ping-pong mechanism involving intermediate methylation of a conserved cysteine residue.</text>
</comment>
<feature type="binding site" evidence="12">
    <location>
        <position position="116"/>
    </location>
    <ligand>
        <name>[4Fe-4S] cluster</name>
        <dbReference type="ChEBI" id="CHEBI:49883"/>
        <note>4Fe-4S-S-AdoMet</note>
    </ligand>
</feature>
<dbReference type="SUPFAM" id="SSF102114">
    <property type="entry name" value="Radical SAM enzymes"/>
    <property type="match status" value="1"/>
</dbReference>
<dbReference type="InterPro" id="IPR027492">
    <property type="entry name" value="RNA_MTrfase_RlmN"/>
</dbReference>
<dbReference type="Pfam" id="PF21016">
    <property type="entry name" value="RlmN_N"/>
    <property type="match status" value="1"/>
</dbReference>
<feature type="binding site" evidence="12">
    <location>
        <position position="123"/>
    </location>
    <ligand>
        <name>[4Fe-4S] cluster</name>
        <dbReference type="ChEBI" id="CHEBI:49883"/>
        <note>4Fe-4S-S-AdoMet</note>
    </ligand>
</feature>
<dbReference type="PIRSF" id="PIRSF006004">
    <property type="entry name" value="CHP00048"/>
    <property type="match status" value="1"/>
</dbReference>
<evidence type="ECO:0000256" key="8">
    <source>
        <dbReference type="ARBA" id="ARBA00022694"/>
    </source>
</evidence>
<dbReference type="GO" id="GO:0070475">
    <property type="term" value="P:rRNA base methylation"/>
    <property type="evidence" value="ECO:0007669"/>
    <property type="project" value="UniProtKB-UniRule"/>
</dbReference>
<comment type="cofactor">
    <cofactor evidence="12">
        <name>[4Fe-4S] cluster</name>
        <dbReference type="ChEBI" id="CHEBI:49883"/>
    </cofactor>
    <text evidence="12">Binds 1 [4Fe-4S] cluster. The cluster is coordinated with 3 cysteines and an exchangeable S-adenosyl-L-methionine.</text>
</comment>
<reference evidence="15" key="1">
    <citation type="submission" date="2017-04" db="EMBL/GenBank/DDBJ databases">
        <title>Function of individual gut microbiota members based on whole genome sequencing of pure cultures obtained from chicken caecum.</title>
        <authorList>
            <person name="Medvecky M."/>
            <person name="Cejkova D."/>
            <person name="Polansky O."/>
            <person name="Karasova D."/>
            <person name="Kubasova T."/>
            <person name="Cizek A."/>
            <person name="Rychlik I."/>
        </authorList>
    </citation>
    <scope>NUCLEOTIDE SEQUENCE [LARGE SCALE GENOMIC DNA]</scope>
    <source>
        <strain evidence="15">An180</strain>
    </source>
</reference>
<evidence type="ECO:0000256" key="2">
    <source>
        <dbReference type="ARBA" id="ARBA00022485"/>
    </source>
</evidence>
<dbReference type="SFLD" id="SFLDG01062">
    <property type="entry name" value="methyltransferase_(Class_A)"/>
    <property type="match status" value="1"/>
</dbReference>
<sequence>MSEAIQKKEIKCLSIEELKADLKEMGEKPFRAGQIFKWLHEAVESFDEMTNLSKELRAKLSERYELTVPVCVRKQVSQVDGTRKYLWQMRGGDCVESVLMRYEHGNTVCVSTQVGCRMGCKFCASGLFGLKRHLSAGEILDEVLFIQKESGEPVSNIVLMGTGEPLDNYENVLKFLHLVSCPGGIQIGQRHISLSTSGLADKIELLANEKLQITLSISLHAPDDESRSSIMPVDKRYPVARLMQACAYYFDTTGRRISYEYMMARGKTDRPWQAEKLASLLRGRPAHVNLIPLNPVKESPLQPSSRDTVRKFQQILERHGVTATVRRKLGPDIDAACGQLRRRTLEEGEIIQ</sequence>
<feature type="active site" description="Proton acceptor" evidence="12">
    <location>
        <position position="96"/>
    </location>
</feature>
<dbReference type="InterPro" id="IPR004383">
    <property type="entry name" value="rRNA_lsu_MTrfase_RlmN/Cfr"/>
</dbReference>
<evidence type="ECO:0000256" key="9">
    <source>
        <dbReference type="ARBA" id="ARBA00022723"/>
    </source>
</evidence>
<keyword evidence="10 12" id="KW-0408">Iron</keyword>
<dbReference type="GO" id="GO:0070040">
    <property type="term" value="F:rRNA (adenine(2503)-C2-)-methyltransferase activity"/>
    <property type="evidence" value="ECO:0007669"/>
    <property type="project" value="UniProtKB-UniRule"/>
</dbReference>
<evidence type="ECO:0000256" key="11">
    <source>
        <dbReference type="ARBA" id="ARBA00023014"/>
    </source>
</evidence>
<dbReference type="Gene3D" id="3.20.20.70">
    <property type="entry name" value="Aldolase class I"/>
    <property type="match status" value="1"/>
</dbReference>
<dbReference type="EC" id="2.1.1.192" evidence="12"/>
<comment type="catalytic activity">
    <reaction evidence="12">
        <text>adenosine(2503) in 23S rRNA + 2 reduced [2Fe-2S]-[ferredoxin] + 2 S-adenosyl-L-methionine = 2-methyladenosine(2503) in 23S rRNA + 5'-deoxyadenosine + L-methionine + 2 oxidized [2Fe-2S]-[ferredoxin] + S-adenosyl-L-homocysteine</text>
        <dbReference type="Rhea" id="RHEA:42916"/>
        <dbReference type="Rhea" id="RHEA-COMP:10000"/>
        <dbReference type="Rhea" id="RHEA-COMP:10001"/>
        <dbReference type="Rhea" id="RHEA-COMP:10152"/>
        <dbReference type="Rhea" id="RHEA-COMP:10282"/>
        <dbReference type="ChEBI" id="CHEBI:17319"/>
        <dbReference type="ChEBI" id="CHEBI:33737"/>
        <dbReference type="ChEBI" id="CHEBI:33738"/>
        <dbReference type="ChEBI" id="CHEBI:57844"/>
        <dbReference type="ChEBI" id="CHEBI:57856"/>
        <dbReference type="ChEBI" id="CHEBI:59789"/>
        <dbReference type="ChEBI" id="CHEBI:74411"/>
        <dbReference type="ChEBI" id="CHEBI:74497"/>
        <dbReference type="EC" id="2.1.1.192"/>
    </reaction>
</comment>
<keyword evidence="4 12" id="KW-0698">rRNA processing</keyword>
<gene>
    <name evidence="12" type="primary">rlmN</name>
    <name evidence="14" type="ORF">B5F17_04125</name>
</gene>
<proteinExistence type="inferred from homology"/>
<evidence type="ECO:0000256" key="12">
    <source>
        <dbReference type="HAMAP-Rule" id="MF_01849"/>
    </source>
</evidence>
<dbReference type="RefSeq" id="WP_087371132.1">
    <property type="nucleotide sequence ID" value="NZ_NFKK01000003.1"/>
</dbReference>
<feature type="binding site" evidence="12">
    <location>
        <position position="120"/>
    </location>
    <ligand>
        <name>[4Fe-4S] cluster</name>
        <dbReference type="ChEBI" id="CHEBI:49883"/>
        <note>4Fe-4S-S-AdoMet</note>
    </ligand>
</feature>
<dbReference type="SFLD" id="SFLDS00029">
    <property type="entry name" value="Radical_SAM"/>
    <property type="match status" value="1"/>
</dbReference>